<dbReference type="InterPro" id="IPR023404">
    <property type="entry name" value="rSAM_horseshoe"/>
</dbReference>
<dbReference type="InterPro" id="IPR038135">
    <property type="entry name" value="Methylthiotransferase_N_sf"/>
</dbReference>
<dbReference type="SFLD" id="SFLDF00274">
    <property type="entry name" value="ribosomal_protein_S12_methylth"/>
    <property type="match status" value="1"/>
</dbReference>
<keyword evidence="4 10" id="KW-0808">Transferase</keyword>
<dbReference type="GO" id="GO:0051539">
    <property type="term" value="F:4 iron, 4 sulfur cluster binding"/>
    <property type="evidence" value="ECO:0007669"/>
    <property type="project" value="UniProtKB-UniRule"/>
</dbReference>
<dbReference type="FunFam" id="3.40.50.12160:FF:000003">
    <property type="entry name" value="CDK5 regulatory subunit-associated protein 1"/>
    <property type="match status" value="1"/>
</dbReference>
<evidence type="ECO:0000313" key="14">
    <source>
        <dbReference type="EMBL" id="HIT43164.1"/>
    </source>
</evidence>
<dbReference type="InterPro" id="IPR020612">
    <property type="entry name" value="Methylthiotransferase_CS"/>
</dbReference>
<dbReference type="Proteomes" id="UP000886860">
    <property type="component" value="Unassembled WGS sequence"/>
</dbReference>
<keyword evidence="5 10" id="KW-0949">S-adenosyl-L-methionine</keyword>
<comment type="similarity">
    <text evidence="10">Belongs to the methylthiotransferase family. RimO subfamily.</text>
</comment>
<evidence type="ECO:0000256" key="7">
    <source>
        <dbReference type="ARBA" id="ARBA00023004"/>
    </source>
</evidence>
<keyword evidence="2 10" id="KW-0004">4Fe-4S</keyword>
<dbReference type="EMBL" id="DVKS01000230">
    <property type="protein sequence ID" value="HIT43164.1"/>
    <property type="molecule type" value="Genomic_DNA"/>
</dbReference>
<dbReference type="InterPro" id="IPR005839">
    <property type="entry name" value="Methylthiotransferase"/>
</dbReference>
<reference evidence="14" key="1">
    <citation type="submission" date="2020-10" db="EMBL/GenBank/DDBJ databases">
        <authorList>
            <person name="Gilroy R."/>
        </authorList>
    </citation>
    <scope>NUCLEOTIDE SEQUENCE</scope>
    <source>
        <strain evidence="14">CHK123-3438</strain>
    </source>
</reference>
<feature type="domain" description="MTTase N-terminal" evidence="12">
    <location>
        <begin position="1"/>
        <end position="117"/>
    </location>
</feature>
<accession>A0A9D1KGN4</accession>
<dbReference type="GO" id="GO:0035599">
    <property type="term" value="F:aspartic acid methylthiotransferase activity"/>
    <property type="evidence" value="ECO:0007669"/>
    <property type="project" value="TreeGrafter"/>
</dbReference>
<comment type="function">
    <text evidence="10">Catalyzes the methylthiolation of an aspartic acid residue of ribosomal protein uS12.</text>
</comment>
<evidence type="ECO:0000256" key="10">
    <source>
        <dbReference type="HAMAP-Rule" id="MF_01865"/>
    </source>
</evidence>
<feature type="binding site" evidence="10">
    <location>
        <position position="80"/>
    </location>
    <ligand>
        <name>[4Fe-4S] cluster</name>
        <dbReference type="ChEBI" id="CHEBI:49883"/>
        <label>1</label>
    </ligand>
</feature>
<dbReference type="PROSITE" id="PS01278">
    <property type="entry name" value="MTTASE_RADICAL"/>
    <property type="match status" value="1"/>
</dbReference>
<dbReference type="Gene3D" id="3.40.50.12160">
    <property type="entry name" value="Methylthiotransferase, N-terminal domain"/>
    <property type="match status" value="1"/>
</dbReference>
<dbReference type="Gene3D" id="2.40.50.140">
    <property type="entry name" value="Nucleic acid-binding proteins"/>
    <property type="match status" value="1"/>
</dbReference>
<evidence type="ECO:0000256" key="4">
    <source>
        <dbReference type="ARBA" id="ARBA00022679"/>
    </source>
</evidence>
<dbReference type="PROSITE" id="PS51449">
    <property type="entry name" value="MTTASE_N"/>
    <property type="match status" value="1"/>
</dbReference>
<evidence type="ECO:0000256" key="6">
    <source>
        <dbReference type="ARBA" id="ARBA00022723"/>
    </source>
</evidence>
<dbReference type="GO" id="GO:0005829">
    <property type="term" value="C:cytosol"/>
    <property type="evidence" value="ECO:0007669"/>
    <property type="project" value="TreeGrafter"/>
</dbReference>
<dbReference type="SFLD" id="SFLDS00029">
    <property type="entry name" value="Radical_SAM"/>
    <property type="match status" value="1"/>
</dbReference>
<dbReference type="Gene3D" id="3.80.30.20">
    <property type="entry name" value="tm_1862 like domain"/>
    <property type="match status" value="1"/>
</dbReference>
<dbReference type="InterPro" id="IPR012340">
    <property type="entry name" value="NA-bd_OB-fold"/>
</dbReference>
<dbReference type="InterPro" id="IPR006638">
    <property type="entry name" value="Elp3/MiaA/NifB-like_rSAM"/>
</dbReference>
<reference evidence="14" key="2">
    <citation type="journal article" date="2021" name="PeerJ">
        <title>Extensive microbial diversity within the chicken gut microbiome revealed by metagenomics and culture.</title>
        <authorList>
            <person name="Gilroy R."/>
            <person name="Ravi A."/>
            <person name="Getino M."/>
            <person name="Pursley I."/>
            <person name="Horton D.L."/>
            <person name="Alikhan N.F."/>
            <person name="Baker D."/>
            <person name="Gharbi K."/>
            <person name="Hall N."/>
            <person name="Watson M."/>
            <person name="Adriaenssens E.M."/>
            <person name="Foster-Nyarko E."/>
            <person name="Jarju S."/>
            <person name="Secka A."/>
            <person name="Antonio M."/>
            <person name="Oren A."/>
            <person name="Chaudhuri R.R."/>
            <person name="La Ragione R."/>
            <person name="Hildebrand F."/>
            <person name="Pallen M.J."/>
        </authorList>
    </citation>
    <scope>NUCLEOTIDE SEQUENCE</scope>
    <source>
        <strain evidence="14">CHK123-3438</strain>
    </source>
</reference>
<sequence>MKILFVSLGCDKNLVDTEKMLGILGGDGFQFTDSEEEADVIIINTCCFIGDAKEESVNTILEMARCKEEGRCKALLVTGCLAQRYKDEILTEIPEVDGILGTSSYDQIGAMVKQILEEKKEHVSCFRDINALPRTEGGRMVTTGGHYAFLKIAEGCDKHCTYCIIPSLRGSYRSVPMEDLLQEARGLAAQGVKELILVAQETTLYGVDLYGEKSLPRLLRELAKIPGIQWIRIQYCYPEEITDELIQVIREEEKVCHYLDIPIQHASDPVLKRMGRRTNQEELRRIIGKLRKEIPDIVIRTTLISGFPGETQEDHEELMAFVDEMEFERLGVFAYSLEEDTPAAQMPDQVPQELKEERRDEIMELQQEIAFEKAESLVGRVLDVMIEGKVADEPAYVGRTYMDSPNVDGLIFVNADLQLMSGDFVRVKVTGAAEYDLIGEVYDESAQ</sequence>
<evidence type="ECO:0000259" key="11">
    <source>
        <dbReference type="PROSITE" id="PS50926"/>
    </source>
</evidence>
<dbReference type="InterPro" id="IPR013848">
    <property type="entry name" value="Methylthiotransferase_N"/>
</dbReference>
<dbReference type="EC" id="2.8.4.4" evidence="10"/>
<gene>
    <name evidence="10 14" type="primary">rimO</name>
    <name evidence="14" type="ORF">IAB60_13895</name>
</gene>
<comment type="cofactor">
    <cofactor evidence="10">
        <name>[4Fe-4S] cluster</name>
        <dbReference type="ChEBI" id="CHEBI:49883"/>
    </cofactor>
    <text evidence="10">Binds 2 [4Fe-4S] clusters. One cluster is coordinated with 3 cysteines and an exchangeable S-adenosyl-L-methionine.</text>
</comment>
<dbReference type="PROSITE" id="PS51918">
    <property type="entry name" value="RADICAL_SAM"/>
    <property type="match status" value="1"/>
</dbReference>
<feature type="domain" description="TRAM" evidence="11">
    <location>
        <begin position="375"/>
        <end position="443"/>
    </location>
</feature>
<comment type="subcellular location">
    <subcellularLocation>
        <location evidence="10">Cytoplasm</location>
    </subcellularLocation>
</comment>
<dbReference type="NCBIfam" id="TIGR00089">
    <property type="entry name" value="MiaB/RimO family radical SAM methylthiotransferase"/>
    <property type="match status" value="1"/>
</dbReference>
<dbReference type="InterPro" id="IPR005840">
    <property type="entry name" value="Ribosomal_uS12_MeSTrfase_RimO"/>
</dbReference>
<evidence type="ECO:0000256" key="2">
    <source>
        <dbReference type="ARBA" id="ARBA00022485"/>
    </source>
</evidence>
<evidence type="ECO:0000256" key="5">
    <source>
        <dbReference type="ARBA" id="ARBA00022691"/>
    </source>
</evidence>
<organism evidence="14 15">
    <name type="scientific">Candidatus Caccovicinus merdipullorum</name>
    <dbReference type="NCBI Taxonomy" id="2840724"/>
    <lineage>
        <taxon>Bacteria</taxon>
        <taxon>Bacillati</taxon>
        <taxon>Bacillota</taxon>
        <taxon>Clostridia</taxon>
        <taxon>Eubacteriales</taxon>
        <taxon>Candidatus Caccovicinus</taxon>
    </lineage>
</organism>
<keyword evidence="14" id="KW-0687">Ribonucleoprotein</keyword>
<evidence type="ECO:0000256" key="8">
    <source>
        <dbReference type="ARBA" id="ARBA00023014"/>
    </source>
</evidence>
<evidence type="ECO:0000256" key="3">
    <source>
        <dbReference type="ARBA" id="ARBA00022490"/>
    </source>
</evidence>
<comment type="catalytic activity">
    <reaction evidence="9">
        <text>N(6)-dimethylallyladenosine(37) in tRNA + (sulfur carrier)-SH + AH2 + 2 S-adenosyl-L-methionine = 2-methylsulfanyl-N(6)-dimethylallyladenosine(37) in tRNA + (sulfur carrier)-H + 5'-deoxyadenosine + L-methionine + A + S-adenosyl-L-homocysteine + 2 H(+)</text>
        <dbReference type="Rhea" id="RHEA:37067"/>
        <dbReference type="Rhea" id="RHEA-COMP:10375"/>
        <dbReference type="Rhea" id="RHEA-COMP:10376"/>
        <dbReference type="Rhea" id="RHEA-COMP:14737"/>
        <dbReference type="Rhea" id="RHEA-COMP:14739"/>
        <dbReference type="ChEBI" id="CHEBI:13193"/>
        <dbReference type="ChEBI" id="CHEBI:15378"/>
        <dbReference type="ChEBI" id="CHEBI:17319"/>
        <dbReference type="ChEBI" id="CHEBI:17499"/>
        <dbReference type="ChEBI" id="CHEBI:29917"/>
        <dbReference type="ChEBI" id="CHEBI:57844"/>
        <dbReference type="ChEBI" id="CHEBI:57856"/>
        <dbReference type="ChEBI" id="CHEBI:59789"/>
        <dbReference type="ChEBI" id="CHEBI:64428"/>
        <dbReference type="ChEBI" id="CHEBI:74415"/>
        <dbReference type="ChEBI" id="CHEBI:74417"/>
        <dbReference type="EC" id="2.8.4.3"/>
    </reaction>
</comment>
<dbReference type="GO" id="GO:0046872">
    <property type="term" value="F:metal ion binding"/>
    <property type="evidence" value="ECO:0007669"/>
    <property type="project" value="UniProtKB-KW"/>
</dbReference>
<evidence type="ECO:0000259" key="12">
    <source>
        <dbReference type="PROSITE" id="PS51449"/>
    </source>
</evidence>
<evidence type="ECO:0000256" key="9">
    <source>
        <dbReference type="ARBA" id="ARBA00051425"/>
    </source>
</evidence>
<feature type="domain" description="Radical SAM core" evidence="13">
    <location>
        <begin position="142"/>
        <end position="372"/>
    </location>
</feature>
<dbReference type="PROSITE" id="PS50926">
    <property type="entry name" value="TRAM"/>
    <property type="match status" value="1"/>
</dbReference>
<feature type="binding site" evidence="10">
    <location>
        <position position="163"/>
    </location>
    <ligand>
        <name>[4Fe-4S] cluster</name>
        <dbReference type="ChEBI" id="CHEBI:49883"/>
        <label>2</label>
        <note>4Fe-4S-S-AdoMet</note>
    </ligand>
</feature>
<dbReference type="InterPro" id="IPR058240">
    <property type="entry name" value="rSAM_sf"/>
</dbReference>
<dbReference type="AlphaFoldDB" id="A0A9D1KGN4"/>
<comment type="catalytic activity">
    <reaction evidence="10">
        <text>L-aspartate(89)-[ribosomal protein uS12]-hydrogen + (sulfur carrier)-SH + AH2 + 2 S-adenosyl-L-methionine = 3-methylsulfanyl-L-aspartate(89)-[ribosomal protein uS12]-hydrogen + (sulfur carrier)-H + 5'-deoxyadenosine + L-methionine + A + S-adenosyl-L-homocysteine + 2 H(+)</text>
        <dbReference type="Rhea" id="RHEA:37087"/>
        <dbReference type="Rhea" id="RHEA-COMP:10460"/>
        <dbReference type="Rhea" id="RHEA-COMP:10461"/>
        <dbReference type="Rhea" id="RHEA-COMP:14737"/>
        <dbReference type="Rhea" id="RHEA-COMP:14739"/>
        <dbReference type="ChEBI" id="CHEBI:13193"/>
        <dbReference type="ChEBI" id="CHEBI:15378"/>
        <dbReference type="ChEBI" id="CHEBI:17319"/>
        <dbReference type="ChEBI" id="CHEBI:17499"/>
        <dbReference type="ChEBI" id="CHEBI:29917"/>
        <dbReference type="ChEBI" id="CHEBI:29961"/>
        <dbReference type="ChEBI" id="CHEBI:57844"/>
        <dbReference type="ChEBI" id="CHEBI:57856"/>
        <dbReference type="ChEBI" id="CHEBI:59789"/>
        <dbReference type="ChEBI" id="CHEBI:64428"/>
        <dbReference type="ChEBI" id="CHEBI:73599"/>
        <dbReference type="EC" id="2.8.4.4"/>
    </reaction>
</comment>
<feature type="binding site" evidence="10">
    <location>
        <position position="160"/>
    </location>
    <ligand>
        <name>[4Fe-4S] cluster</name>
        <dbReference type="ChEBI" id="CHEBI:49883"/>
        <label>2</label>
        <note>4Fe-4S-S-AdoMet</note>
    </ligand>
</feature>
<dbReference type="CDD" id="cd01335">
    <property type="entry name" value="Radical_SAM"/>
    <property type="match status" value="1"/>
</dbReference>
<dbReference type="FunFam" id="3.80.30.20:FF:000001">
    <property type="entry name" value="tRNA-2-methylthio-N(6)-dimethylallyladenosine synthase 2"/>
    <property type="match status" value="1"/>
</dbReference>
<dbReference type="SMART" id="SM00729">
    <property type="entry name" value="Elp3"/>
    <property type="match status" value="1"/>
</dbReference>
<dbReference type="Pfam" id="PF00919">
    <property type="entry name" value="UPF0004"/>
    <property type="match status" value="1"/>
</dbReference>
<evidence type="ECO:0000313" key="15">
    <source>
        <dbReference type="Proteomes" id="UP000886860"/>
    </source>
</evidence>
<dbReference type="InterPro" id="IPR002792">
    <property type="entry name" value="TRAM_dom"/>
</dbReference>
<feature type="binding site" evidence="10">
    <location>
        <position position="10"/>
    </location>
    <ligand>
        <name>[4Fe-4S] cluster</name>
        <dbReference type="ChEBI" id="CHEBI:49883"/>
        <label>1</label>
    </ligand>
</feature>
<dbReference type="PANTHER" id="PTHR43837">
    <property type="entry name" value="RIBOSOMAL PROTEIN S12 METHYLTHIOTRANSFERASE RIMO"/>
    <property type="match status" value="1"/>
</dbReference>
<dbReference type="GO" id="GO:0005840">
    <property type="term" value="C:ribosome"/>
    <property type="evidence" value="ECO:0007669"/>
    <property type="project" value="UniProtKB-KW"/>
</dbReference>
<keyword evidence="8 10" id="KW-0411">Iron-sulfur</keyword>
<comment type="caution">
    <text evidence="14">The sequence shown here is derived from an EMBL/GenBank/DDBJ whole genome shotgun (WGS) entry which is preliminary data.</text>
</comment>
<evidence type="ECO:0000256" key="1">
    <source>
        <dbReference type="ARBA" id="ARBA00003234"/>
    </source>
</evidence>
<dbReference type="Pfam" id="PF18693">
    <property type="entry name" value="TRAM_2"/>
    <property type="match status" value="1"/>
</dbReference>
<dbReference type="HAMAP" id="MF_01865">
    <property type="entry name" value="MTTase_RimO"/>
    <property type="match status" value="1"/>
</dbReference>
<feature type="binding site" evidence="10">
    <location>
        <position position="46"/>
    </location>
    <ligand>
        <name>[4Fe-4S] cluster</name>
        <dbReference type="ChEBI" id="CHEBI:49883"/>
        <label>1</label>
    </ligand>
</feature>
<evidence type="ECO:0000259" key="13">
    <source>
        <dbReference type="PROSITE" id="PS51918"/>
    </source>
</evidence>
<name>A0A9D1KGN4_9FIRM</name>
<dbReference type="PANTHER" id="PTHR43837:SF1">
    <property type="entry name" value="RIBOSOMAL PROTEIN US12 METHYLTHIOTRANSFERASE RIMO"/>
    <property type="match status" value="1"/>
</dbReference>
<dbReference type="SUPFAM" id="SSF102114">
    <property type="entry name" value="Radical SAM enzymes"/>
    <property type="match status" value="1"/>
</dbReference>
<comment type="function">
    <text evidence="1">Catalyzes the methylthiolation of N6-(dimethylallyl)adenosine (i(6)A), leading to the formation of 2-methylthio-N6-(dimethylallyl)adenosine (ms(2)i(6)A) at position 37 in tRNAs that read codons beginning with uridine.</text>
</comment>
<feature type="binding site" evidence="10">
    <location>
        <position position="156"/>
    </location>
    <ligand>
        <name>[4Fe-4S] cluster</name>
        <dbReference type="ChEBI" id="CHEBI:49883"/>
        <label>2</label>
        <note>4Fe-4S-S-AdoMet</note>
    </ligand>
</feature>
<dbReference type="GO" id="GO:0035597">
    <property type="term" value="F:tRNA-2-methylthio-N(6)-dimethylallyladenosine(37) synthase activity"/>
    <property type="evidence" value="ECO:0007669"/>
    <property type="project" value="UniProtKB-EC"/>
</dbReference>
<proteinExistence type="inferred from homology"/>
<keyword evidence="14" id="KW-0689">Ribosomal protein</keyword>
<protein>
    <recommendedName>
        <fullName evidence="10">Ribosomal protein uS12 methylthiotransferase RimO</fullName>
        <shortName evidence="10">uS12 MTTase</shortName>
        <shortName evidence="10">uS12 methylthiotransferase</shortName>
        <ecNumber evidence="10">2.8.4.4</ecNumber>
    </recommendedName>
    <alternativeName>
        <fullName evidence="10">Ribosomal protein uS12 (aspartate-C(3))-methylthiotransferase</fullName>
    </alternativeName>
    <alternativeName>
        <fullName evidence="10">Ribosome maturation factor RimO</fullName>
    </alternativeName>
</protein>
<keyword evidence="6 10" id="KW-0479">Metal-binding</keyword>
<keyword evidence="7 10" id="KW-0408">Iron</keyword>
<dbReference type="Pfam" id="PF04055">
    <property type="entry name" value="Radical_SAM"/>
    <property type="match status" value="1"/>
</dbReference>
<keyword evidence="3 10" id="KW-0963">Cytoplasm</keyword>
<dbReference type="SFLD" id="SFLDG01061">
    <property type="entry name" value="methylthiotransferase"/>
    <property type="match status" value="1"/>
</dbReference>
<dbReference type="NCBIfam" id="TIGR01125">
    <property type="entry name" value="30S ribosomal protein S12 methylthiotransferase RimO"/>
    <property type="match status" value="1"/>
</dbReference>
<dbReference type="SFLD" id="SFLDG01082">
    <property type="entry name" value="B12-binding_domain_containing"/>
    <property type="match status" value="1"/>
</dbReference>
<dbReference type="GO" id="GO:0103039">
    <property type="term" value="F:protein methylthiotransferase activity"/>
    <property type="evidence" value="ECO:0007669"/>
    <property type="project" value="UniProtKB-EC"/>
</dbReference>
<dbReference type="InterPro" id="IPR007197">
    <property type="entry name" value="rSAM"/>
</dbReference>